<gene>
    <name evidence="3" type="ORF">BaOVIS_030520</name>
</gene>
<protein>
    <recommendedName>
        <fullName evidence="2">GAF domain-containing protein</fullName>
    </recommendedName>
</protein>
<evidence type="ECO:0000313" key="4">
    <source>
        <dbReference type="Proteomes" id="UP001057455"/>
    </source>
</evidence>
<dbReference type="EMBL" id="BLIY01000023">
    <property type="protein sequence ID" value="GFE55648.1"/>
    <property type="molecule type" value="Genomic_DNA"/>
</dbReference>
<feature type="region of interest" description="Disordered" evidence="1">
    <location>
        <begin position="225"/>
        <end position="250"/>
    </location>
</feature>
<dbReference type="Pfam" id="PF01590">
    <property type="entry name" value="GAF"/>
    <property type="match status" value="1"/>
</dbReference>
<feature type="compositionally biased region" description="Low complexity" evidence="1">
    <location>
        <begin position="241"/>
        <end position="250"/>
    </location>
</feature>
<name>A0A9W5WW59_BABOV</name>
<proteinExistence type="predicted"/>
<dbReference type="Gene3D" id="3.30.450.40">
    <property type="match status" value="2"/>
</dbReference>
<dbReference type="InterPro" id="IPR029016">
    <property type="entry name" value="GAF-like_dom_sf"/>
</dbReference>
<evidence type="ECO:0000256" key="1">
    <source>
        <dbReference type="SAM" id="MobiDB-lite"/>
    </source>
</evidence>
<evidence type="ECO:0000313" key="3">
    <source>
        <dbReference type="EMBL" id="GFE55648.1"/>
    </source>
</evidence>
<accession>A0A9W5WW59</accession>
<comment type="caution">
    <text evidence="3">The sequence shown here is derived from an EMBL/GenBank/DDBJ whole genome shotgun (WGS) entry which is preliminary data.</text>
</comment>
<dbReference type="InterPro" id="IPR003018">
    <property type="entry name" value="GAF"/>
</dbReference>
<dbReference type="SMART" id="SM00065">
    <property type="entry name" value="GAF"/>
    <property type="match status" value="1"/>
</dbReference>
<keyword evidence="4" id="KW-1185">Reference proteome</keyword>
<sequence length="536" mass="58463">MGFEAIVPELGTMEDIKGLNLGKGLENRTPSTLSLLHSERGTASPDIPASERQLLAESTLVQRYDLNALTKEQLLVLMCFSNAIMSQSLPVKCILMTLKALKSNLNAELVEICYPDKETGEWVQHNIAREGVLHKKSIPSPLAGAYYHAFTFGTFVRIDRCDSHPVYDRFFDKHTDVEPQNMLVCPLVDSRKLVWGVAGIANCPITGVGTIDYQMHYSLSTSVSESTNEAKDHQDTTAVPSGASSTKSISTSNSFSGTNSIPMDDATACVAVSGVASETIVDTATADPNHTSLDDIPVVWDESTVTFALQICDIGGQCISNAIGWRQLDATRDKADGLLTLMHSLFADRLGIQSCVVALTTHARKLIQAERCTVYIVDRSHDQLWSISSDDGSQVIVPLSHGCASTCVQNGEVIVIENAFEDERFDPEFDSRAGVEIRNVAWVPIKSSDCNRVLAVIEVINKQADELLHFGEDDLRLLEIFSGIVGPQLEKSDFAVYVFQPAETEAGLAFNTTPQPKASAARQHIAEPCIPETEEE</sequence>
<dbReference type="SUPFAM" id="SSF55781">
    <property type="entry name" value="GAF domain-like"/>
    <property type="match status" value="2"/>
</dbReference>
<organism evidence="3 4">
    <name type="scientific">Babesia ovis</name>
    <dbReference type="NCBI Taxonomy" id="5869"/>
    <lineage>
        <taxon>Eukaryota</taxon>
        <taxon>Sar</taxon>
        <taxon>Alveolata</taxon>
        <taxon>Apicomplexa</taxon>
        <taxon>Aconoidasida</taxon>
        <taxon>Piroplasmida</taxon>
        <taxon>Babesiidae</taxon>
        <taxon>Babesia</taxon>
    </lineage>
</organism>
<dbReference type="OrthoDB" id="74705at2759"/>
<feature type="domain" description="GAF" evidence="2">
    <location>
        <begin position="351"/>
        <end position="499"/>
    </location>
</feature>
<dbReference type="Proteomes" id="UP001057455">
    <property type="component" value="Unassembled WGS sequence"/>
</dbReference>
<reference evidence="3" key="1">
    <citation type="submission" date="2019-12" db="EMBL/GenBank/DDBJ databases">
        <title>Genome sequence of Babesia ovis.</title>
        <authorList>
            <person name="Yamagishi J."/>
            <person name="Sevinc F."/>
            <person name="Xuan X."/>
        </authorList>
    </citation>
    <scope>NUCLEOTIDE SEQUENCE</scope>
    <source>
        <strain evidence="3">Selcuk</strain>
    </source>
</reference>
<dbReference type="AlphaFoldDB" id="A0A9W5WW59"/>
<evidence type="ECO:0000259" key="2">
    <source>
        <dbReference type="SMART" id="SM00065"/>
    </source>
</evidence>